<evidence type="ECO:0000313" key="2">
    <source>
        <dbReference type="Proteomes" id="UP000789920"/>
    </source>
</evidence>
<keyword evidence="2" id="KW-1185">Reference proteome</keyword>
<gene>
    <name evidence="1" type="ORF">RPERSI_LOCUS32028</name>
</gene>
<feature type="non-terminal residue" evidence="1">
    <location>
        <position position="1"/>
    </location>
</feature>
<dbReference type="Proteomes" id="UP000789920">
    <property type="component" value="Unassembled WGS sequence"/>
</dbReference>
<reference evidence="1" key="1">
    <citation type="submission" date="2021-06" db="EMBL/GenBank/DDBJ databases">
        <authorList>
            <person name="Kallberg Y."/>
            <person name="Tangrot J."/>
            <person name="Rosling A."/>
        </authorList>
    </citation>
    <scope>NUCLEOTIDE SEQUENCE</scope>
    <source>
        <strain evidence="1">MA461A</strain>
    </source>
</reference>
<proteinExistence type="predicted"/>
<sequence length="49" mass="5692">NLNPDNKSLEAQNTTNKQDQTTETSVSHQQPQPKNRLEDYYSKEENTNI</sequence>
<dbReference type="EMBL" id="CAJVQC010131695">
    <property type="protein sequence ID" value="CAG8841794.1"/>
    <property type="molecule type" value="Genomic_DNA"/>
</dbReference>
<name>A0ACA9SLF6_9GLOM</name>
<evidence type="ECO:0000313" key="1">
    <source>
        <dbReference type="EMBL" id="CAG8841794.1"/>
    </source>
</evidence>
<organism evidence="1 2">
    <name type="scientific">Racocetra persica</name>
    <dbReference type="NCBI Taxonomy" id="160502"/>
    <lineage>
        <taxon>Eukaryota</taxon>
        <taxon>Fungi</taxon>
        <taxon>Fungi incertae sedis</taxon>
        <taxon>Mucoromycota</taxon>
        <taxon>Glomeromycotina</taxon>
        <taxon>Glomeromycetes</taxon>
        <taxon>Diversisporales</taxon>
        <taxon>Gigasporaceae</taxon>
        <taxon>Racocetra</taxon>
    </lineage>
</organism>
<comment type="caution">
    <text evidence="1">The sequence shown here is derived from an EMBL/GenBank/DDBJ whole genome shotgun (WGS) entry which is preliminary data.</text>
</comment>
<accession>A0ACA9SLF6</accession>
<protein>
    <submittedName>
        <fullName evidence="1">15685_t:CDS:1</fullName>
    </submittedName>
</protein>